<name>A0ABU2S1N9_9ACTN</name>
<keyword evidence="2" id="KW-0378">Hydrolase</keyword>
<dbReference type="Pfam" id="PF03372">
    <property type="entry name" value="Exo_endo_phos"/>
    <property type="match status" value="1"/>
</dbReference>
<dbReference type="InterPro" id="IPR036691">
    <property type="entry name" value="Endo/exonu/phosph_ase_sf"/>
</dbReference>
<organism evidence="2 3">
    <name type="scientific">Streptomyces johnsoniae</name>
    <dbReference type="NCBI Taxonomy" id="3075532"/>
    <lineage>
        <taxon>Bacteria</taxon>
        <taxon>Bacillati</taxon>
        <taxon>Actinomycetota</taxon>
        <taxon>Actinomycetes</taxon>
        <taxon>Kitasatosporales</taxon>
        <taxon>Streptomycetaceae</taxon>
        <taxon>Streptomyces</taxon>
    </lineage>
</organism>
<dbReference type="Gene3D" id="3.60.10.10">
    <property type="entry name" value="Endonuclease/exonuclease/phosphatase"/>
    <property type="match status" value="1"/>
</dbReference>
<evidence type="ECO:0000259" key="1">
    <source>
        <dbReference type="Pfam" id="PF03372"/>
    </source>
</evidence>
<dbReference type="SUPFAM" id="SSF56219">
    <property type="entry name" value="DNase I-like"/>
    <property type="match status" value="1"/>
</dbReference>
<dbReference type="PANTHER" id="PTHR14859">
    <property type="entry name" value="CALCOFLUOR WHITE HYPERSENSITIVE PROTEIN PRECURSOR"/>
    <property type="match status" value="1"/>
</dbReference>
<evidence type="ECO:0000313" key="2">
    <source>
        <dbReference type="EMBL" id="MDT0442354.1"/>
    </source>
</evidence>
<gene>
    <name evidence="2" type="ORF">RM779_07055</name>
</gene>
<comment type="caution">
    <text evidence="2">The sequence shown here is derived from an EMBL/GenBank/DDBJ whole genome shotgun (WGS) entry which is preliminary data.</text>
</comment>
<dbReference type="PANTHER" id="PTHR14859:SF1">
    <property type="entry name" value="PGAP2-INTERACTING PROTEIN"/>
    <property type="match status" value="1"/>
</dbReference>
<feature type="domain" description="Endonuclease/exonuclease/phosphatase" evidence="1">
    <location>
        <begin position="4"/>
        <end position="266"/>
    </location>
</feature>
<accession>A0ABU2S1N9</accession>
<protein>
    <submittedName>
        <fullName evidence="2">Endonuclease/exonuclease/phosphatase family protein</fullName>
    </submittedName>
</protein>
<dbReference type="InterPro" id="IPR005135">
    <property type="entry name" value="Endo/exonuclease/phosphatase"/>
</dbReference>
<sequence length="283" mass="29805">MRFLTWNVWWRFGSWERRREAILAVLRAERPDVCGLQEVWDAEGTNLAGWLAGELGMHWAWGPGEVLPHWPDRPGGVRAGVGNAVLSRWPVIRSETRRLPVADGPDEVRVALFALVDAPGARVPFFTTHLHSAPGGSAVRCAQARALAAFVAERAGEGSFPPVVTGDFNAPPDSAELRCFHDASAAGAESGAVPGAGLTDVWRAAPAGAAWATWDPANPLVAGPAKVRARIDYIHTGPPDRGGGGTVRSARRAGDAPVAGVWPSDHAAVIAELAAPTAPTAPD</sequence>
<dbReference type="InterPro" id="IPR051916">
    <property type="entry name" value="GPI-anchor_lipid_remodeler"/>
</dbReference>
<evidence type="ECO:0000313" key="3">
    <source>
        <dbReference type="Proteomes" id="UP001183615"/>
    </source>
</evidence>
<dbReference type="GO" id="GO:0004519">
    <property type="term" value="F:endonuclease activity"/>
    <property type="evidence" value="ECO:0007669"/>
    <property type="project" value="UniProtKB-KW"/>
</dbReference>
<keyword evidence="2" id="KW-0540">Nuclease</keyword>
<dbReference type="EMBL" id="JAVREV010000003">
    <property type="protein sequence ID" value="MDT0442354.1"/>
    <property type="molecule type" value="Genomic_DNA"/>
</dbReference>
<keyword evidence="2" id="KW-0255">Endonuclease</keyword>
<dbReference type="RefSeq" id="WP_311616790.1">
    <property type="nucleotide sequence ID" value="NZ_JAVREV010000003.1"/>
</dbReference>
<dbReference type="Proteomes" id="UP001183615">
    <property type="component" value="Unassembled WGS sequence"/>
</dbReference>
<reference evidence="3" key="1">
    <citation type="submission" date="2023-07" db="EMBL/GenBank/DDBJ databases">
        <title>30 novel species of actinomycetes from the DSMZ collection.</title>
        <authorList>
            <person name="Nouioui I."/>
        </authorList>
    </citation>
    <scope>NUCLEOTIDE SEQUENCE [LARGE SCALE GENOMIC DNA]</scope>
    <source>
        <strain evidence="3">DSM 41886</strain>
    </source>
</reference>
<proteinExistence type="predicted"/>
<keyword evidence="3" id="KW-1185">Reference proteome</keyword>